<dbReference type="Proteomes" id="UP000001075">
    <property type="component" value="Unassembled WGS sequence"/>
</dbReference>
<evidence type="ECO:0000313" key="2">
    <source>
        <dbReference type="Proteomes" id="UP000001075"/>
    </source>
</evidence>
<name>G3GRC7_CRIGR</name>
<sequence>MVLYYLFQEMTIMSLFQKVIMTILQPYFCFKYCCDYIVMTNLLYFASITPTICLPNPPFGKPLPLSYKYHYLSLVQR</sequence>
<protein>
    <submittedName>
        <fullName evidence="1">Uncharacterized protein</fullName>
    </submittedName>
</protein>
<gene>
    <name evidence="1" type="ORF">I79_000070</name>
</gene>
<evidence type="ECO:0000313" key="1">
    <source>
        <dbReference type="EMBL" id="EGV92527.1"/>
    </source>
</evidence>
<reference evidence="2" key="1">
    <citation type="journal article" date="2011" name="Nat. Biotechnol.">
        <title>The genomic sequence of the Chinese hamster ovary (CHO)-K1 cell line.</title>
        <authorList>
            <person name="Xu X."/>
            <person name="Nagarajan H."/>
            <person name="Lewis N.E."/>
            <person name="Pan S."/>
            <person name="Cai Z."/>
            <person name="Liu X."/>
            <person name="Chen W."/>
            <person name="Xie M."/>
            <person name="Wang W."/>
            <person name="Hammond S."/>
            <person name="Andersen M.R."/>
            <person name="Neff N."/>
            <person name="Passarelli B."/>
            <person name="Koh W."/>
            <person name="Fan H.C."/>
            <person name="Wang J."/>
            <person name="Gui Y."/>
            <person name="Lee K.H."/>
            <person name="Betenbaugh M.J."/>
            <person name="Quake S.R."/>
            <person name="Famili I."/>
            <person name="Palsson B.O."/>
            <person name="Wang J."/>
        </authorList>
    </citation>
    <scope>NUCLEOTIDE SEQUENCE [LARGE SCALE GENOMIC DNA]</scope>
    <source>
        <strain evidence="2">CHO K1 cell line</strain>
    </source>
</reference>
<dbReference type="AlphaFoldDB" id="G3GRC7"/>
<organism evidence="1 2">
    <name type="scientific">Cricetulus griseus</name>
    <name type="common">Chinese hamster</name>
    <name type="synonym">Cricetulus barabensis griseus</name>
    <dbReference type="NCBI Taxonomy" id="10029"/>
    <lineage>
        <taxon>Eukaryota</taxon>
        <taxon>Metazoa</taxon>
        <taxon>Chordata</taxon>
        <taxon>Craniata</taxon>
        <taxon>Vertebrata</taxon>
        <taxon>Euteleostomi</taxon>
        <taxon>Mammalia</taxon>
        <taxon>Eutheria</taxon>
        <taxon>Euarchontoglires</taxon>
        <taxon>Glires</taxon>
        <taxon>Rodentia</taxon>
        <taxon>Myomorpha</taxon>
        <taxon>Muroidea</taxon>
        <taxon>Cricetidae</taxon>
        <taxon>Cricetinae</taxon>
        <taxon>Cricetulus</taxon>
    </lineage>
</organism>
<accession>G3GRC7</accession>
<dbReference type="InParanoid" id="G3GRC7"/>
<dbReference type="EMBL" id="JH000002">
    <property type="protein sequence ID" value="EGV92527.1"/>
    <property type="molecule type" value="Genomic_DNA"/>
</dbReference>
<proteinExistence type="predicted"/>